<keyword evidence="2" id="KW-0560">Oxidoreductase</keyword>
<dbReference type="SUPFAM" id="SSF51735">
    <property type="entry name" value="NAD(P)-binding Rossmann-fold domains"/>
    <property type="match status" value="1"/>
</dbReference>
<sequence>MVKAIQFKSAGGPEVLEMTDVDLAAPGAGEIQVKHTAIGLNFIDTYHRSGLYPLPLPSGIGMEGAGAVAAVGSGVTDLKEGDRVAYASPPPGSYAEARNIAADRVVKIPDGVEDRTAAAMMLKGMTAQYLIRQIYKVSKGDTILIHAAAGGVGQIVCQWASSLGATVIGTVGSKEKAEIAKANGCHHPVLYNDEDFVERVKEITDGKMLPVVYDSIGATTFEKSLDCLRPRGLMVSFGQAAGPIPPVNLGIFAQKGSLFFTRPTLFNYISTAEDLRATASDLFDAVKSGAVKIHIDQTFPLAEARAAHEALEARKTTGSTILLP</sequence>
<feature type="domain" description="Enoyl reductase (ER)" evidence="3">
    <location>
        <begin position="11"/>
        <end position="322"/>
    </location>
</feature>
<dbReference type="CDD" id="cd05286">
    <property type="entry name" value="QOR2"/>
    <property type="match status" value="1"/>
</dbReference>
<keyword evidence="5" id="KW-1185">Reference proteome</keyword>
<dbReference type="GO" id="GO:0035925">
    <property type="term" value="F:mRNA 3'-UTR AU-rich region binding"/>
    <property type="evidence" value="ECO:0007669"/>
    <property type="project" value="TreeGrafter"/>
</dbReference>
<organism evidence="4 5">
    <name type="scientific">Nisaea acidiphila</name>
    <dbReference type="NCBI Taxonomy" id="1862145"/>
    <lineage>
        <taxon>Bacteria</taxon>
        <taxon>Pseudomonadati</taxon>
        <taxon>Pseudomonadota</taxon>
        <taxon>Alphaproteobacteria</taxon>
        <taxon>Rhodospirillales</taxon>
        <taxon>Thalassobaculaceae</taxon>
        <taxon>Nisaea</taxon>
    </lineage>
</organism>
<dbReference type="Gene3D" id="3.90.180.10">
    <property type="entry name" value="Medium-chain alcohol dehydrogenases, catalytic domain"/>
    <property type="match status" value="1"/>
</dbReference>
<dbReference type="Pfam" id="PF08240">
    <property type="entry name" value="ADH_N"/>
    <property type="match status" value="1"/>
</dbReference>
<dbReference type="GO" id="GO:0003960">
    <property type="term" value="F:quinone reductase (NADPH) activity"/>
    <property type="evidence" value="ECO:0007669"/>
    <property type="project" value="InterPro"/>
</dbReference>
<dbReference type="InterPro" id="IPR013149">
    <property type="entry name" value="ADH-like_C"/>
</dbReference>
<evidence type="ECO:0000313" key="4">
    <source>
        <dbReference type="EMBL" id="UUX47938.1"/>
    </source>
</evidence>
<evidence type="ECO:0000313" key="5">
    <source>
        <dbReference type="Proteomes" id="UP001060336"/>
    </source>
</evidence>
<dbReference type="InterPro" id="IPR013154">
    <property type="entry name" value="ADH-like_N"/>
</dbReference>
<dbReference type="PROSITE" id="PS01162">
    <property type="entry name" value="QOR_ZETA_CRYSTAL"/>
    <property type="match status" value="1"/>
</dbReference>
<dbReference type="GO" id="GO:0070402">
    <property type="term" value="F:NADPH binding"/>
    <property type="evidence" value="ECO:0007669"/>
    <property type="project" value="TreeGrafter"/>
</dbReference>
<dbReference type="PANTHER" id="PTHR48106:SF13">
    <property type="entry name" value="QUINONE OXIDOREDUCTASE-RELATED"/>
    <property type="match status" value="1"/>
</dbReference>
<gene>
    <name evidence="4" type="ORF">NUH88_10950</name>
</gene>
<dbReference type="Proteomes" id="UP001060336">
    <property type="component" value="Chromosome"/>
</dbReference>
<dbReference type="InterPro" id="IPR047618">
    <property type="entry name" value="QOR-like"/>
</dbReference>
<proteinExistence type="predicted"/>
<dbReference type="FunFam" id="3.40.50.720:FF:000053">
    <property type="entry name" value="Quinone oxidoreductase 1"/>
    <property type="match status" value="1"/>
</dbReference>
<evidence type="ECO:0000256" key="1">
    <source>
        <dbReference type="ARBA" id="ARBA00022857"/>
    </source>
</evidence>
<evidence type="ECO:0000259" key="3">
    <source>
        <dbReference type="SMART" id="SM00829"/>
    </source>
</evidence>
<dbReference type="PANTHER" id="PTHR48106">
    <property type="entry name" value="QUINONE OXIDOREDUCTASE PIG3-RELATED"/>
    <property type="match status" value="1"/>
</dbReference>
<dbReference type="Pfam" id="PF00107">
    <property type="entry name" value="ADH_zinc_N"/>
    <property type="match status" value="1"/>
</dbReference>
<dbReference type="KEGG" id="naci:NUH88_10950"/>
<dbReference type="AlphaFoldDB" id="A0A9J7ALU8"/>
<dbReference type="Gene3D" id="3.40.50.720">
    <property type="entry name" value="NAD(P)-binding Rossmann-like Domain"/>
    <property type="match status" value="1"/>
</dbReference>
<dbReference type="InterPro" id="IPR036291">
    <property type="entry name" value="NAD(P)-bd_dom_sf"/>
</dbReference>
<dbReference type="InterPro" id="IPR011032">
    <property type="entry name" value="GroES-like_sf"/>
</dbReference>
<dbReference type="InterPro" id="IPR002364">
    <property type="entry name" value="Quin_OxRdtase/zeta-crystal_CS"/>
</dbReference>
<dbReference type="SMART" id="SM00829">
    <property type="entry name" value="PKS_ER"/>
    <property type="match status" value="1"/>
</dbReference>
<dbReference type="GO" id="GO:0005829">
    <property type="term" value="C:cytosol"/>
    <property type="evidence" value="ECO:0007669"/>
    <property type="project" value="TreeGrafter"/>
</dbReference>
<evidence type="ECO:0000256" key="2">
    <source>
        <dbReference type="ARBA" id="ARBA00023002"/>
    </source>
</evidence>
<dbReference type="EMBL" id="CP102480">
    <property type="protein sequence ID" value="UUX47938.1"/>
    <property type="molecule type" value="Genomic_DNA"/>
</dbReference>
<dbReference type="InterPro" id="IPR020843">
    <property type="entry name" value="ER"/>
</dbReference>
<keyword evidence="1" id="KW-0521">NADP</keyword>
<name>A0A9J7ALU8_9PROT</name>
<dbReference type="GO" id="GO:0008270">
    <property type="term" value="F:zinc ion binding"/>
    <property type="evidence" value="ECO:0007669"/>
    <property type="project" value="InterPro"/>
</dbReference>
<protein>
    <submittedName>
        <fullName evidence="4">Quinone oxidoreductase</fullName>
    </submittedName>
</protein>
<dbReference type="NCBIfam" id="NF008024">
    <property type="entry name" value="PRK10754.1"/>
    <property type="match status" value="1"/>
</dbReference>
<dbReference type="SUPFAM" id="SSF50129">
    <property type="entry name" value="GroES-like"/>
    <property type="match status" value="1"/>
</dbReference>
<accession>A0A9J7ALU8</accession>
<dbReference type="RefSeq" id="WP_257766447.1">
    <property type="nucleotide sequence ID" value="NZ_CP102480.1"/>
</dbReference>
<reference evidence="4" key="1">
    <citation type="submission" date="2022-08" db="EMBL/GenBank/DDBJ databases">
        <title>Nisaea acidiphila sp. nov., isolated from a marine algal debris and emended description of the genus Nisaea Urios et al. 2008.</title>
        <authorList>
            <person name="Kwon K."/>
        </authorList>
    </citation>
    <scope>NUCLEOTIDE SEQUENCE</scope>
    <source>
        <strain evidence="4">MEBiC11861</strain>
    </source>
</reference>